<organism evidence="8 9">
    <name type="scientific">Carex littledalei</name>
    <dbReference type="NCBI Taxonomy" id="544730"/>
    <lineage>
        <taxon>Eukaryota</taxon>
        <taxon>Viridiplantae</taxon>
        <taxon>Streptophyta</taxon>
        <taxon>Embryophyta</taxon>
        <taxon>Tracheophyta</taxon>
        <taxon>Spermatophyta</taxon>
        <taxon>Magnoliopsida</taxon>
        <taxon>Liliopsida</taxon>
        <taxon>Poales</taxon>
        <taxon>Cyperaceae</taxon>
        <taxon>Cyperoideae</taxon>
        <taxon>Cariceae</taxon>
        <taxon>Carex</taxon>
        <taxon>Carex subgen. Euthyceras</taxon>
    </lineage>
</organism>
<comment type="subcellular location">
    <subcellularLocation>
        <location evidence="1">Membrane</location>
        <topology evidence="1">Single-pass type I membrane protein</topology>
    </subcellularLocation>
</comment>
<feature type="signal peptide" evidence="6">
    <location>
        <begin position="1"/>
        <end position="19"/>
    </location>
</feature>
<dbReference type="OrthoDB" id="599119at2759"/>
<keyword evidence="9" id="KW-1185">Reference proteome</keyword>
<evidence type="ECO:0000256" key="6">
    <source>
        <dbReference type="SAM" id="SignalP"/>
    </source>
</evidence>
<gene>
    <name evidence="8" type="ORF">FCM35_KLT00901</name>
</gene>
<keyword evidence="8" id="KW-0430">Lectin</keyword>
<feature type="chain" id="PRO_5032690819" description="non-specific serine/threonine protein kinase" evidence="6">
    <location>
        <begin position="20"/>
        <end position="138"/>
    </location>
</feature>
<dbReference type="Gene3D" id="2.90.10.10">
    <property type="entry name" value="Bulb-type lectin domain"/>
    <property type="match status" value="1"/>
</dbReference>
<dbReference type="GO" id="GO:0051707">
    <property type="term" value="P:response to other organism"/>
    <property type="evidence" value="ECO:0007669"/>
    <property type="project" value="UniProtKB-ARBA"/>
</dbReference>
<comment type="caution">
    <text evidence="8">The sequence shown here is derived from an EMBL/GenBank/DDBJ whole genome shotgun (WGS) entry which is preliminary data.</text>
</comment>
<dbReference type="AlphaFoldDB" id="A0A833VMQ0"/>
<comment type="catalytic activity">
    <reaction evidence="5">
        <text>L-seryl-[protein] + ATP = O-phospho-L-seryl-[protein] + ADP + H(+)</text>
        <dbReference type="Rhea" id="RHEA:17989"/>
        <dbReference type="Rhea" id="RHEA-COMP:9863"/>
        <dbReference type="Rhea" id="RHEA-COMP:11604"/>
        <dbReference type="ChEBI" id="CHEBI:15378"/>
        <dbReference type="ChEBI" id="CHEBI:29999"/>
        <dbReference type="ChEBI" id="CHEBI:30616"/>
        <dbReference type="ChEBI" id="CHEBI:83421"/>
        <dbReference type="ChEBI" id="CHEBI:456216"/>
        <dbReference type="EC" id="2.7.11.1"/>
    </reaction>
</comment>
<dbReference type="EMBL" id="SWLB01000010">
    <property type="protein sequence ID" value="KAF3333210.1"/>
    <property type="molecule type" value="Genomic_DNA"/>
</dbReference>
<comment type="catalytic activity">
    <reaction evidence="4">
        <text>L-threonyl-[protein] + ATP = O-phospho-L-threonyl-[protein] + ADP + H(+)</text>
        <dbReference type="Rhea" id="RHEA:46608"/>
        <dbReference type="Rhea" id="RHEA-COMP:11060"/>
        <dbReference type="Rhea" id="RHEA-COMP:11605"/>
        <dbReference type="ChEBI" id="CHEBI:15378"/>
        <dbReference type="ChEBI" id="CHEBI:30013"/>
        <dbReference type="ChEBI" id="CHEBI:30616"/>
        <dbReference type="ChEBI" id="CHEBI:61977"/>
        <dbReference type="ChEBI" id="CHEBI:456216"/>
        <dbReference type="EC" id="2.7.11.1"/>
    </reaction>
</comment>
<evidence type="ECO:0000256" key="3">
    <source>
        <dbReference type="ARBA" id="ARBA00023170"/>
    </source>
</evidence>
<dbReference type="Proteomes" id="UP000623129">
    <property type="component" value="Unassembled WGS sequence"/>
</dbReference>
<evidence type="ECO:0000259" key="7">
    <source>
        <dbReference type="PROSITE" id="PS50927"/>
    </source>
</evidence>
<dbReference type="PROSITE" id="PS50927">
    <property type="entry name" value="BULB_LECTIN"/>
    <property type="match status" value="1"/>
</dbReference>
<dbReference type="GO" id="GO:0004674">
    <property type="term" value="F:protein serine/threonine kinase activity"/>
    <property type="evidence" value="ECO:0007669"/>
    <property type="project" value="UniProtKB-EC"/>
</dbReference>
<proteinExistence type="predicted"/>
<protein>
    <recommendedName>
        <fullName evidence="2">non-specific serine/threonine protein kinase</fullName>
        <ecNumber evidence="2">2.7.11.1</ecNumber>
    </recommendedName>
</protein>
<keyword evidence="3" id="KW-0675">Receptor</keyword>
<keyword evidence="6" id="KW-0732">Signal</keyword>
<dbReference type="GO" id="GO:0016020">
    <property type="term" value="C:membrane"/>
    <property type="evidence" value="ECO:0007669"/>
    <property type="project" value="UniProtKB-SubCell"/>
</dbReference>
<sequence>MSFLTFLLTSLLILPIALGIPVPLDLAPDFMLSGETLQPNGYLQNGNCIFKMQSDCNLVLYENGSLIWASQTANQGTNCNLAMQYDGNLVMYDGDGNALWQSNTAKDVSGTYPCVITSNCNVQIFGENQWSTAMNNIA</sequence>
<dbReference type="EC" id="2.7.11.1" evidence="2"/>
<dbReference type="InterPro" id="IPR036426">
    <property type="entry name" value="Bulb-type_lectin_dom_sf"/>
</dbReference>
<feature type="domain" description="Bulb-type lectin" evidence="7">
    <location>
        <begin position="28"/>
        <end position="137"/>
    </location>
</feature>
<dbReference type="CDD" id="cd00028">
    <property type="entry name" value="B_lectin"/>
    <property type="match status" value="1"/>
</dbReference>
<name>A0A833VMQ0_9POAL</name>
<dbReference type="InterPro" id="IPR001480">
    <property type="entry name" value="Bulb-type_lectin_dom"/>
</dbReference>
<dbReference type="SUPFAM" id="SSF51110">
    <property type="entry name" value="alpha-D-mannose-specific plant lectins"/>
    <property type="match status" value="1"/>
</dbReference>
<evidence type="ECO:0000313" key="9">
    <source>
        <dbReference type="Proteomes" id="UP000623129"/>
    </source>
</evidence>
<evidence type="ECO:0000256" key="5">
    <source>
        <dbReference type="ARBA" id="ARBA00048679"/>
    </source>
</evidence>
<accession>A0A833VMQ0</accession>
<dbReference type="SMART" id="SM00108">
    <property type="entry name" value="B_lectin"/>
    <property type="match status" value="1"/>
</dbReference>
<reference evidence="8" key="1">
    <citation type="submission" date="2020-01" db="EMBL/GenBank/DDBJ databases">
        <title>Genome sequence of Kobresia littledalei, the first chromosome-level genome in the family Cyperaceae.</title>
        <authorList>
            <person name="Qu G."/>
        </authorList>
    </citation>
    <scope>NUCLEOTIDE SEQUENCE</scope>
    <source>
        <strain evidence="8">C.B.Clarke</strain>
        <tissue evidence="8">Leaf</tissue>
    </source>
</reference>
<evidence type="ECO:0000313" key="8">
    <source>
        <dbReference type="EMBL" id="KAF3333210.1"/>
    </source>
</evidence>
<evidence type="ECO:0000256" key="4">
    <source>
        <dbReference type="ARBA" id="ARBA00047899"/>
    </source>
</evidence>
<dbReference type="GO" id="GO:0030246">
    <property type="term" value="F:carbohydrate binding"/>
    <property type="evidence" value="ECO:0007669"/>
    <property type="project" value="UniProtKB-KW"/>
</dbReference>
<evidence type="ECO:0000256" key="2">
    <source>
        <dbReference type="ARBA" id="ARBA00012513"/>
    </source>
</evidence>
<evidence type="ECO:0000256" key="1">
    <source>
        <dbReference type="ARBA" id="ARBA00004479"/>
    </source>
</evidence>